<keyword evidence="1" id="KW-0732">Signal</keyword>
<evidence type="ECO:0000259" key="4">
    <source>
        <dbReference type="Pfam" id="PF15902"/>
    </source>
</evidence>
<evidence type="ECO:0000313" key="7">
    <source>
        <dbReference type="Proteomes" id="UP000308713"/>
    </source>
</evidence>
<dbReference type="InterPro" id="IPR036278">
    <property type="entry name" value="Sialidase_sf"/>
</dbReference>
<feature type="domain" description="Sortilin N-terminal" evidence="4">
    <location>
        <begin position="482"/>
        <end position="601"/>
    </location>
</feature>
<dbReference type="InterPro" id="IPR026444">
    <property type="entry name" value="Secre_tail"/>
</dbReference>
<dbReference type="Gene3D" id="2.130.10.10">
    <property type="entry name" value="YVTN repeat-like/Quinoprotein amine dehydrogenase"/>
    <property type="match status" value="5"/>
</dbReference>
<dbReference type="SUPFAM" id="SSF50939">
    <property type="entry name" value="Sialidases"/>
    <property type="match status" value="1"/>
</dbReference>
<keyword evidence="3" id="KW-0472">Membrane</keyword>
<evidence type="ECO:0000256" key="2">
    <source>
        <dbReference type="ARBA" id="ARBA00022737"/>
    </source>
</evidence>
<dbReference type="Proteomes" id="UP000308713">
    <property type="component" value="Unassembled WGS sequence"/>
</dbReference>
<sequence>MKHKTIKVEAKFLYLGVFSLLLFFNLSAYGQYGGGSGTSEDPYLIETSDQLVTLSNTSSHWGKHFELIQDIDMSGKTYSPVGTASNPFTGSFNGLKHSISNLTITAPSDELDGTGMFGVVSGQIQNLGIVNVYGNYTGTAFSNWTRAGVFVGILQAGGSVTKCYSQGGSFTVSGGWTGGIVGVLFAGGVTNTVEDCYSSTSVSGSYGCGGIVGLNRGEHIINRVAFYGTVSGGNAIVSIQNDPTNAQKNGIPATNAFYKASLSSDNGAVGLSESELLIESNYTTFDFSSTWQIDNSLGHAILSNVIPEPSFFEIIRNQRVASESSVKWINFAPGTSGYCEEFWCHPTDADVMFSGPDMHAAFGTWDGGQSWQTINDSDGNGFEMRRIIDIQFSLQNPDYGIAFANDQSGSSTSGRLYETQDRGRTWSVISVMGKCHSKLSIHPTNDNVWFLGAGDFWNVKSNHRSAANPGGIKQSRSDYGYVWKTTDKGVTWKKVATGISSDLDVGRIIFDRNNPNNMIMATSHGMFRSTDLGETWSSSATGLPNDRPRDLTSYYNSNTNEFILYAVDQTFYAANSSTINSTGGVFKSTDGGLSWQSITGNLALNMQSITDFTTRDSYHRTVANWLGISKSDSKSVYTTYPSSILPTFNRIVVNPTNKNEIYLVHNKRHTFSFGPGDVWKTEDGGTSWIACSRSGLYWINETDKAYWQSRNNPLGANIDFSHMQRYMDEGREESSAARMLAITMNGDVFTGINQQLLKSNNGGDSWEQADDYETNPGSNAWVGRGNTNLPGRQLILETGVSGRKLLLSGEHGLWQTTSLGSHPNPDAVAIQQIEGQIYDNGAHSIATAAVHPNNPNMIYMLMWRQEHRGKLRRTSNGGDSWSNIATIFEGSNNSWESVAYQNSLLIDPITPHNMYFCATRKAVSEVGGSVDESILTKGSYGIYKSSDAGFNWGLADLGLPANCSVRRLTMDPSNPNIIYASLNQFGNNDPGGLYKTTNGASTWSQVSIPSEIKSVNNFFIDRNTGSMFISAGSRSGTLNAGGVWKSEDEGTSWIRIFEAPYVWQTEVSPANPNIILVSVAAQVPSMLNEFKNPGAYISIDAGETWKKINQGLAHPDRIVDLKPDPVDETLIWSAGWGSGWYKAKIDLDVLSLQSDKKVDKRKVKLYPNPVNNGILNFKGVELLANYSKFTIVDVMGKVVRNGILEEPSINVSGLQSGMYVVVISSGEETNSYKVLINNL</sequence>
<dbReference type="GO" id="GO:0010411">
    <property type="term" value="P:xyloglucan metabolic process"/>
    <property type="evidence" value="ECO:0007669"/>
    <property type="project" value="TreeGrafter"/>
</dbReference>
<dbReference type="AlphaFoldDB" id="A0A5C4SHF4"/>
<evidence type="ECO:0000313" key="6">
    <source>
        <dbReference type="EMBL" id="TNJ43148.1"/>
    </source>
</evidence>
<evidence type="ECO:0000256" key="1">
    <source>
        <dbReference type="ARBA" id="ARBA00022729"/>
    </source>
</evidence>
<feature type="domain" description="Secretion system C-terminal sorting" evidence="5">
    <location>
        <begin position="1165"/>
        <end position="1236"/>
    </location>
</feature>
<keyword evidence="2" id="KW-0677">Repeat</keyword>
<dbReference type="InterPro" id="IPR031778">
    <property type="entry name" value="Sortilin_N"/>
</dbReference>
<comment type="caution">
    <text evidence="6">The sequence shown here is derived from an EMBL/GenBank/DDBJ whole genome shotgun (WGS) entry which is preliminary data.</text>
</comment>
<proteinExistence type="predicted"/>
<dbReference type="CDD" id="cd15482">
    <property type="entry name" value="Sialidase_non-viral"/>
    <property type="match status" value="1"/>
</dbReference>
<dbReference type="PANTHER" id="PTHR43739">
    <property type="entry name" value="XYLOGLUCANASE (EUROFUNG)"/>
    <property type="match status" value="1"/>
</dbReference>
<dbReference type="Gene3D" id="2.160.20.110">
    <property type="match status" value="1"/>
</dbReference>
<feature type="transmembrane region" description="Helical" evidence="3">
    <location>
        <begin position="12"/>
        <end position="32"/>
    </location>
</feature>
<reference evidence="6 7" key="1">
    <citation type="submission" date="2019-05" db="EMBL/GenBank/DDBJ databases">
        <title>Tamlana fucoidanivorans sp. nov., isolated from the surface of algae collected from Fujian province in China.</title>
        <authorList>
            <person name="Li J."/>
        </authorList>
    </citation>
    <scope>NUCLEOTIDE SEQUENCE [LARGE SCALE GENOMIC DNA]</scope>
    <source>
        <strain evidence="6 7">CW2-9</strain>
    </source>
</reference>
<accession>A0A5C4SHF4</accession>
<dbReference type="InterPro" id="IPR015943">
    <property type="entry name" value="WD40/YVTN_repeat-like_dom_sf"/>
</dbReference>
<evidence type="ECO:0000256" key="3">
    <source>
        <dbReference type="SAM" id="Phobius"/>
    </source>
</evidence>
<keyword evidence="3" id="KW-0812">Transmembrane</keyword>
<dbReference type="PANTHER" id="PTHR43739:SF5">
    <property type="entry name" value="EXO-ALPHA-SIALIDASE"/>
    <property type="match status" value="1"/>
</dbReference>
<protein>
    <submittedName>
        <fullName evidence="6">T9SS type A sorting domain-containing protein</fullName>
    </submittedName>
</protein>
<organism evidence="6 7">
    <name type="scientific">Allotamlana fucoidanivorans</name>
    <dbReference type="NCBI Taxonomy" id="2583814"/>
    <lineage>
        <taxon>Bacteria</taxon>
        <taxon>Pseudomonadati</taxon>
        <taxon>Bacteroidota</taxon>
        <taxon>Flavobacteriia</taxon>
        <taxon>Flavobacteriales</taxon>
        <taxon>Flavobacteriaceae</taxon>
        <taxon>Allotamlana</taxon>
    </lineage>
</organism>
<dbReference type="RefSeq" id="WP_139698065.1">
    <property type="nucleotide sequence ID" value="NZ_CP074074.1"/>
</dbReference>
<dbReference type="SUPFAM" id="SSF110296">
    <property type="entry name" value="Oligoxyloglucan reducing end-specific cellobiohydrolase"/>
    <property type="match status" value="2"/>
</dbReference>
<keyword evidence="7" id="KW-1185">Reference proteome</keyword>
<dbReference type="NCBIfam" id="TIGR04183">
    <property type="entry name" value="Por_Secre_tail"/>
    <property type="match status" value="1"/>
</dbReference>
<dbReference type="EMBL" id="VDCS01000011">
    <property type="protein sequence ID" value="TNJ43148.1"/>
    <property type="molecule type" value="Genomic_DNA"/>
</dbReference>
<name>A0A5C4SHF4_9FLAO</name>
<keyword evidence="3" id="KW-1133">Transmembrane helix</keyword>
<gene>
    <name evidence="6" type="ORF">FGF67_12380</name>
</gene>
<dbReference type="Pfam" id="PF18962">
    <property type="entry name" value="Por_Secre_tail"/>
    <property type="match status" value="1"/>
</dbReference>
<evidence type="ECO:0000259" key="5">
    <source>
        <dbReference type="Pfam" id="PF18962"/>
    </source>
</evidence>
<dbReference type="Pfam" id="PF15902">
    <property type="entry name" value="Sortilin-Vps10"/>
    <property type="match status" value="1"/>
</dbReference>
<dbReference type="InterPro" id="IPR052025">
    <property type="entry name" value="Xyloglucanase_GH74"/>
</dbReference>
<dbReference type="OrthoDB" id="9757809at2"/>